<dbReference type="InterPro" id="IPR013780">
    <property type="entry name" value="Glyco_hydro_b"/>
</dbReference>
<comment type="catalytic activity">
    <reaction evidence="1 12">
        <text>Endohydrolysis of (1-&gt;4)-alpha-D-glucosidic linkages in polysaccharides containing three or more (1-&gt;4)-alpha-linked D-glucose units.</text>
        <dbReference type="EC" id="3.2.1.1"/>
    </reaction>
</comment>
<reference evidence="16 17" key="1">
    <citation type="submission" date="2024-02" db="EMBL/GenBank/DDBJ databases">
        <authorList>
            <person name="Saticioglu I.B."/>
        </authorList>
    </citation>
    <scope>NUCLEOTIDE SEQUENCE [LARGE SCALE GENOMIC DNA]</scope>
    <source>
        <strain evidence="16 17">Mu-80</strain>
    </source>
</reference>
<dbReference type="SMART" id="SM00642">
    <property type="entry name" value="Aamy"/>
    <property type="match status" value="1"/>
</dbReference>
<evidence type="ECO:0000256" key="2">
    <source>
        <dbReference type="ARBA" id="ARBA00001913"/>
    </source>
</evidence>
<keyword evidence="6" id="KW-0479">Metal-binding</keyword>
<proteinExistence type="inferred from homology"/>
<dbReference type="Gene3D" id="3.20.20.80">
    <property type="entry name" value="Glycosidases"/>
    <property type="match status" value="1"/>
</dbReference>
<keyword evidence="17" id="KW-1185">Reference proteome</keyword>
<dbReference type="InterPro" id="IPR006046">
    <property type="entry name" value="Alpha_amylase"/>
</dbReference>
<dbReference type="RefSeq" id="WP_337332240.1">
    <property type="nucleotide sequence ID" value="NZ_JBBDGM010000007.1"/>
</dbReference>
<dbReference type="PRINTS" id="PR00110">
    <property type="entry name" value="ALPHAAMYLASE"/>
</dbReference>
<dbReference type="Pfam" id="PF02806">
    <property type="entry name" value="Alpha-amylase_C"/>
    <property type="match status" value="1"/>
</dbReference>
<feature type="domain" description="Alpha-amylase C-terminal" evidence="14">
    <location>
        <begin position="419"/>
        <end position="499"/>
    </location>
</feature>
<evidence type="ECO:0000313" key="17">
    <source>
        <dbReference type="Proteomes" id="UP001371224"/>
    </source>
</evidence>
<dbReference type="SUPFAM" id="SSF51011">
    <property type="entry name" value="Glycosyl hydrolase domain"/>
    <property type="match status" value="1"/>
</dbReference>
<keyword evidence="7 12" id="KW-0378">Hydrolase</keyword>
<evidence type="ECO:0000259" key="14">
    <source>
        <dbReference type="SMART" id="SM00632"/>
    </source>
</evidence>
<sequence>MAASLAAAVATAALLLAGCAPAGPREGGSDATSDAAEQPAALGEAPGAGIQLFQLPWTSVAAECEQTLGPAGFSWVLTSPPNEHIQGAQWWTSYQPVSHQIESRLGTRAEFADMVQRCRAAGVDVIADAVINHMTGQDQPGTGTAGSAYEHYSYPGLYGPEDFHHCGLTGDDDIQDYSSREQVQTCELVNLADLDTASPQVQGQIVAYLEDLLSLGVAGFRIDAAKHMPADDVAAIVAVLPEGTRILSEVIRGAGEPIEPEEYTAFGEVFEFSYARDLVQPLRSGVWTDPELADPRPLHVASDAAIVFVDNHDTERGEAKVTAKMPELYLLANVLLLGDDYGTPVVYSGYTFSDRDAGAPADAEGRALPASCAPVVENATVPAEDGERTCIQSWPAIGGMLAFREAVGEAPRLPGVEQGDAYAFERDARGIVAVNAGHAAETVTIPTGLPDGEYCDVVSGGRAALTDGGCQGAAFTVDGGEAVFELDGRTAAAIHLESRR</sequence>
<dbReference type="Pfam" id="PF00128">
    <property type="entry name" value="Alpha-amylase"/>
    <property type="match status" value="1"/>
</dbReference>
<evidence type="ECO:0000256" key="10">
    <source>
        <dbReference type="ARBA" id="ARBA00023295"/>
    </source>
</evidence>
<dbReference type="Proteomes" id="UP001371224">
    <property type="component" value="Unassembled WGS sequence"/>
</dbReference>
<comment type="caution">
    <text evidence="16">The sequence shown here is derived from an EMBL/GenBank/DDBJ whole genome shotgun (WGS) entry which is preliminary data.</text>
</comment>
<evidence type="ECO:0000256" key="12">
    <source>
        <dbReference type="RuleBase" id="RU361134"/>
    </source>
</evidence>
<comment type="similarity">
    <text evidence="3 11">Belongs to the glycosyl hydrolase 13 family.</text>
</comment>
<evidence type="ECO:0000256" key="5">
    <source>
        <dbReference type="ARBA" id="ARBA00017303"/>
    </source>
</evidence>
<feature type="domain" description="Glycosyl hydrolase family 13 catalytic" evidence="15">
    <location>
        <begin position="47"/>
        <end position="404"/>
    </location>
</feature>
<comment type="cofactor">
    <cofactor evidence="2">
        <name>Ca(2+)</name>
        <dbReference type="ChEBI" id="CHEBI:29108"/>
    </cofactor>
</comment>
<dbReference type="SMART" id="SM00632">
    <property type="entry name" value="Aamy_C"/>
    <property type="match status" value="1"/>
</dbReference>
<feature type="signal peptide" evidence="13">
    <location>
        <begin position="1"/>
        <end position="22"/>
    </location>
</feature>
<dbReference type="Gene3D" id="2.60.40.1180">
    <property type="entry name" value="Golgi alpha-mannosidase II"/>
    <property type="match status" value="1"/>
</dbReference>
<dbReference type="EC" id="3.2.1.1" evidence="4 12"/>
<name>A0ABU8LB78_9MICO</name>
<evidence type="ECO:0000313" key="16">
    <source>
        <dbReference type="EMBL" id="MEJ1088582.1"/>
    </source>
</evidence>
<dbReference type="CDD" id="cd11317">
    <property type="entry name" value="AmyAc_bac_euk_AmyA"/>
    <property type="match status" value="1"/>
</dbReference>
<dbReference type="InterPro" id="IPR017853">
    <property type="entry name" value="GH"/>
</dbReference>
<feature type="chain" id="PRO_5045727104" description="Alpha-amylase" evidence="13">
    <location>
        <begin position="23"/>
        <end position="500"/>
    </location>
</feature>
<keyword evidence="8" id="KW-0106">Calcium</keyword>
<evidence type="ECO:0000259" key="15">
    <source>
        <dbReference type="SMART" id="SM00642"/>
    </source>
</evidence>
<protein>
    <recommendedName>
        <fullName evidence="5 12">Alpha-amylase</fullName>
        <ecNumber evidence="4 12">3.2.1.1</ecNumber>
    </recommendedName>
</protein>
<evidence type="ECO:0000256" key="4">
    <source>
        <dbReference type="ARBA" id="ARBA00012595"/>
    </source>
</evidence>
<dbReference type="InterPro" id="IPR031319">
    <property type="entry name" value="A-amylase_C"/>
</dbReference>
<evidence type="ECO:0000256" key="13">
    <source>
        <dbReference type="SAM" id="SignalP"/>
    </source>
</evidence>
<evidence type="ECO:0000256" key="1">
    <source>
        <dbReference type="ARBA" id="ARBA00000548"/>
    </source>
</evidence>
<evidence type="ECO:0000256" key="7">
    <source>
        <dbReference type="ARBA" id="ARBA00022801"/>
    </source>
</evidence>
<gene>
    <name evidence="16" type="ORF">WDU99_09665</name>
</gene>
<dbReference type="SUPFAM" id="SSF51445">
    <property type="entry name" value="(Trans)glycosidases"/>
    <property type="match status" value="1"/>
</dbReference>
<dbReference type="EMBL" id="JBBDGM010000007">
    <property type="protein sequence ID" value="MEJ1088582.1"/>
    <property type="molecule type" value="Genomic_DNA"/>
</dbReference>
<dbReference type="InterPro" id="IPR006048">
    <property type="entry name" value="A-amylase/branching_C"/>
</dbReference>
<keyword evidence="10 12" id="KW-0326">Glycosidase</keyword>
<evidence type="ECO:0000256" key="3">
    <source>
        <dbReference type="ARBA" id="ARBA00008061"/>
    </source>
</evidence>
<accession>A0ABU8LB78</accession>
<evidence type="ECO:0000256" key="9">
    <source>
        <dbReference type="ARBA" id="ARBA00023277"/>
    </source>
</evidence>
<evidence type="ECO:0000256" key="8">
    <source>
        <dbReference type="ARBA" id="ARBA00022837"/>
    </source>
</evidence>
<keyword evidence="13" id="KW-0732">Signal</keyword>
<keyword evidence="9 12" id="KW-0119">Carbohydrate metabolism</keyword>
<organism evidence="16 17">
    <name type="scientific">Microbacterium bandirmense</name>
    <dbReference type="NCBI Taxonomy" id="3122050"/>
    <lineage>
        <taxon>Bacteria</taxon>
        <taxon>Bacillati</taxon>
        <taxon>Actinomycetota</taxon>
        <taxon>Actinomycetes</taxon>
        <taxon>Micrococcales</taxon>
        <taxon>Microbacteriaceae</taxon>
        <taxon>Microbacterium</taxon>
    </lineage>
</organism>
<evidence type="ECO:0000256" key="11">
    <source>
        <dbReference type="RuleBase" id="RU003615"/>
    </source>
</evidence>
<dbReference type="InterPro" id="IPR006047">
    <property type="entry name" value="GH13_cat_dom"/>
</dbReference>
<dbReference type="PANTHER" id="PTHR43447">
    <property type="entry name" value="ALPHA-AMYLASE"/>
    <property type="match status" value="1"/>
</dbReference>
<evidence type="ECO:0000256" key="6">
    <source>
        <dbReference type="ARBA" id="ARBA00022723"/>
    </source>
</evidence>